<accession>S7TDZ0</accession>
<dbReference type="SUPFAM" id="SSF48452">
    <property type="entry name" value="TPR-like"/>
    <property type="match status" value="4"/>
</dbReference>
<dbReference type="SMART" id="SM00028">
    <property type="entry name" value="TPR"/>
    <property type="match status" value="8"/>
</dbReference>
<keyword evidence="3" id="KW-1185">Reference proteome</keyword>
<dbReference type="STRING" id="1121439.dsat_2274"/>
<protein>
    <submittedName>
        <fullName evidence="2">Tetratricopeptide repeat-containing protein</fullName>
    </submittedName>
</protein>
<dbReference type="AlphaFoldDB" id="S7TDZ0"/>
<evidence type="ECO:0000313" key="2">
    <source>
        <dbReference type="EMBL" id="EPR34911.1"/>
    </source>
</evidence>
<dbReference type="InterPro" id="IPR019734">
    <property type="entry name" value="TPR_rpt"/>
</dbReference>
<proteinExistence type="predicted"/>
<dbReference type="EMBL" id="ATHI01000005">
    <property type="protein sequence ID" value="EPR34911.1"/>
    <property type="molecule type" value="Genomic_DNA"/>
</dbReference>
<dbReference type="PROSITE" id="PS51257">
    <property type="entry name" value="PROKAR_LIPOPROTEIN"/>
    <property type="match status" value="1"/>
</dbReference>
<dbReference type="PROSITE" id="PS50005">
    <property type="entry name" value="TPR"/>
    <property type="match status" value="1"/>
</dbReference>
<evidence type="ECO:0000313" key="3">
    <source>
        <dbReference type="Proteomes" id="UP000014975"/>
    </source>
</evidence>
<dbReference type="OrthoDB" id="9766710at2"/>
<dbReference type="Pfam" id="PF14559">
    <property type="entry name" value="TPR_19"/>
    <property type="match status" value="2"/>
</dbReference>
<dbReference type="PANTHER" id="PTHR12558:SF13">
    <property type="entry name" value="CELL DIVISION CYCLE PROTEIN 27 HOMOLOG"/>
    <property type="match status" value="1"/>
</dbReference>
<dbReference type="Pfam" id="PF13432">
    <property type="entry name" value="TPR_16"/>
    <property type="match status" value="2"/>
</dbReference>
<dbReference type="Proteomes" id="UP000014975">
    <property type="component" value="Unassembled WGS sequence"/>
</dbReference>
<reference evidence="2 3" key="1">
    <citation type="journal article" date="2013" name="Genome Announc.">
        <title>Draft genome sequences for three mercury-methylating, sulfate-reducing bacteria.</title>
        <authorList>
            <person name="Brown S.D."/>
            <person name="Hurt R.A.Jr."/>
            <person name="Gilmour C.C."/>
            <person name="Elias D.A."/>
        </authorList>
    </citation>
    <scope>NUCLEOTIDE SEQUENCE [LARGE SCALE GENOMIC DNA]</scope>
    <source>
        <strain evidence="2 3">DSM 16529</strain>
    </source>
</reference>
<dbReference type="RefSeq" id="WP_020886160.1">
    <property type="nucleotide sequence ID" value="NZ_ATHI01000005.1"/>
</dbReference>
<feature type="repeat" description="TPR" evidence="1">
    <location>
        <begin position="425"/>
        <end position="458"/>
    </location>
</feature>
<keyword evidence="1" id="KW-0802">TPR repeat</keyword>
<name>S7TDZ0_9BACT</name>
<dbReference type="PATRIC" id="fig|1121439.3.peg.663"/>
<organism evidence="2 3">
    <name type="scientific">Alkalidesulfovibrio alkalitolerans DSM 16529</name>
    <dbReference type="NCBI Taxonomy" id="1121439"/>
    <lineage>
        <taxon>Bacteria</taxon>
        <taxon>Pseudomonadati</taxon>
        <taxon>Thermodesulfobacteriota</taxon>
        <taxon>Desulfovibrionia</taxon>
        <taxon>Desulfovibrionales</taxon>
        <taxon>Desulfovibrionaceae</taxon>
        <taxon>Alkalidesulfovibrio</taxon>
    </lineage>
</organism>
<dbReference type="PANTHER" id="PTHR12558">
    <property type="entry name" value="CELL DIVISION CYCLE 16,23,27"/>
    <property type="match status" value="1"/>
</dbReference>
<sequence>MTRPIATPTAPRPATAALLLFFLVIVAGCAARETAPPPAQAPMQPVTWTLTRDAAAAYYFLLYMDELRQGNPEQAERALYTALEIDPSPSLHAEAADLQWRMGRPAKTREHLQKALKDSPGDRLLVMRLADSYLAERRIDDALTTLELWLKDNPGDPTAILRMADIQIETRRFAQAAQTLQTLPREARGPESRYLEAKAQAGLGNHRRSIEILSALSREYPDNILYLAELAYQYEITKDYPAAERTYIRILEFGEVGDEIWLRLIAINLKLNNVERALDMAREAPQSTEFLMEAARTFIAEGFPDEAEKLLSPLSDAPGSDPRVHFYLALLAFDGRGDAQKALEHLERIPPDGEMASRATSFKAHMLFLLKRFDEARELVATGKRDFPEVRDFWEIESWLHEEAGQYDEARLAIEEALTLWPDDTRLIYRLGVLQHLMGDDDAAIETMEQIIAIEPDNAEALNFVGYLLADMGRDLDRALVLIEEALEQKPDSGHILDSLAWVHYRRGDLAKAWDAILLAVEKTPEDPTIWEHYGDIARAKGRVESARRGYRKALEFGHKKPDEVRAKLDALKKEGR</sequence>
<dbReference type="InterPro" id="IPR011990">
    <property type="entry name" value="TPR-like_helical_dom_sf"/>
</dbReference>
<comment type="caution">
    <text evidence="2">The sequence shown here is derived from an EMBL/GenBank/DDBJ whole genome shotgun (WGS) entry which is preliminary data.</text>
</comment>
<dbReference type="Gene3D" id="1.25.40.10">
    <property type="entry name" value="Tetratricopeptide repeat domain"/>
    <property type="match status" value="3"/>
</dbReference>
<dbReference type="eggNOG" id="COG0457">
    <property type="taxonomic scope" value="Bacteria"/>
</dbReference>
<evidence type="ECO:0000256" key="1">
    <source>
        <dbReference type="PROSITE-ProRule" id="PRU00339"/>
    </source>
</evidence>
<gene>
    <name evidence="2" type="ORF">dsat_2274</name>
</gene>